<feature type="domain" description="Bromo" evidence="10">
    <location>
        <begin position="1457"/>
        <end position="1527"/>
    </location>
</feature>
<dbReference type="RefSeq" id="XP_022086241.1">
    <property type="nucleotide sequence ID" value="XM_022230549.1"/>
</dbReference>
<dbReference type="Proteomes" id="UP000694845">
    <property type="component" value="Unplaced"/>
</dbReference>
<evidence type="ECO:0000256" key="9">
    <source>
        <dbReference type="SAM" id="MobiDB-lite"/>
    </source>
</evidence>
<dbReference type="InterPro" id="IPR009067">
    <property type="entry name" value="TAF_II_230-bd"/>
</dbReference>
<dbReference type="InterPro" id="IPR001487">
    <property type="entry name" value="Bromodomain"/>
</dbReference>
<feature type="compositionally biased region" description="Basic and acidic residues" evidence="9">
    <location>
        <begin position="1291"/>
        <end position="1302"/>
    </location>
</feature>
<reference evidence="12 13" key="1">
    <citation type="submission" date="2025-04" db="UniProtKB">
        <authorList>
            <consortium name="RefSeq"/>
        </authorList>
    </citation>
    <scope>IDENTIFICATION</scope>
</reference>
<dbReference type="InterPro" id="IPR036741">
    <property type="entry name" value="TAFII-230_TBP-bd_sf"/>
</dbReference>
<dbReference type="CDD" id="cd05511">
    <property type="entry name" value="Bromo_TFIID"/>
    <property type="match status" value="2"/>
</dbReference>
<dbReference type="PANTHER" id="PTHR13900">
    <property type="entry name" value="TRANSCRIPTION INITIATION FACTOR TFIID"/>
    <property type="match status" value="1"/>
</dbReference>
<feature type="compositionally biased region" description="Polar residues" evidence="9">
    <location>
        <begin position="255"/>
        <end position="276"/>
    </location>
</feature>
<feature type="compositionally biased region" description="Low complexity" evidence="9">
    <location>
        <begin position="1188"/>
        <end position="1198"/>
    </location>
</feature>
<feature type="compositionally biased region" description="Acidic residues" evidence="9">
    <location>
        <begin position="1854"/>
        <end position="1865"/>
    </location>
</feature>
<dbReference type="RefSeq" id="XP_022086242.1">
    <property type="nucleotide sequence ID" value="XM_022230550.1"/>
</dbReference>
<dbReference type="RefSeq" id="XP_022086243.1">
    <property type="nucleotide sequence ID" value="XM_022230551.1"/>
</dbReference>
<protein>
    <recommendedName>
        <fullName evidence="7">Transcription initiation factor TFIID subunit 1</fullName>
    </recommendedName>
</protein>
<dbReference type="PROSITE" id="PS00633">
    <property type="entry name" value="BROMODOMAIN_1"/>
    <property type="match status" value="2"/>
</dbReference>
<keyword evidence="4 8" id="KW-0103">Bromodomain</keyword>
<evidence type="ECO:0000256" key="4">
    <source>
        <dbReference type="ARBA" id="ARBA00023117"/>
    </source>
</evidence>
<feature type="region of interest" description="Disordered" evidence="9">
    <location>
        <begin position="1291"/>
        <end position="1314"/>
    </location>
</feature>
<evidence type="ECO:0000313" key="12">
    <source>
        <dbReference type="RefSeq" id="XP_022086238.1"/>
    </source>
</evidence>
<dbReference type="Pfam" id="PF09247">
    <property type="entry name" value="TBP-binding"/>
    <property type="match status" value="1"/>
</dbReference>
<dbReference type="InterPro" id="IPR040240">
    <property type="entry name" value="TAF1"/>
</dbReference>
<evidence type="ECO:0000259" key="10">
    <source>
        <dbReference type="PROSITE" id="PS50014"/>
    </source>
</evidence>
<feature type="region of interest" description="Disordered" evidence="9">
    <location>
        <begin position="1688"/>
        <end position="1721"/>
    </location>
</feature>
<dbReference type="InterPro" id="IPR018359">
    <property type="entry name" value="Bromodomain_CS"/>
</dbReference>
<evidence type="ECO:0000313" key="16">
    <source>
        <dbReference type="RefSeq" id="XP_022086242.1"/>
    </source>
</evidence>
<dbReference type="Pfam" id="PF00439">
    <property type="entry name" value="Bromodomain"/>
    <property type="match status" value="2"/>
</dbReference>
<feature type="compositionally biased region" description="Basic residues" evidence="9">
    <location>
        <begin position="1303"/>
        <end position="1314"/>
    </location>
</feature>
<feature type="region of interest" description="Disordered" evidence="9">
    <location>
        <begin position="1139"/>
        <end position="1214"/>
    </location>
</feature>
<dbReference type="SMART" id="SM00297">
    <property type="entry name" value="BROMO"/>
    <property type="match status" value="2"/>
</dbReference>
<evidence type="ECO:0000313" key="14">
    <source>
        <dbReference type="RefSeq" id="XP_022086240.1"/>
    </source>
</evidence>
<evidence type="ECO:0000313" key="17">
    <source>
        <dbReference type="RefSeq" id="XP_022086243.1"/>
    </source>
</evidence>
<feature type="compositionally biased region" description="Basic residues" evidence="9">
    <location>
        <begin position="244"/>
        <end position="254"/>
    </location>
</feature>
<dbReference type="SUPFAM" id="SSF47055">
    <property type="entry name" value="TAF(II)230 TBP-binding fragment"/>
    <property type="match status" value="1"/>
</dbReference>
<feature type="region of interest" description="Disordered" evidence="9">
    <location>
        <begin position="347"/>
        <end position="374"/>
    </location>
</feature>
<evidence type="ECO:0000256" key="5">
    <source>
        <dbReference type="ARBA" id="ARBA00023163"/>
    </source>
</evidence>
<feature type="domain" description="Bromo" evidence="10">
    <location>
        <begin position="1579"/>
        <end position="1649"/>
    </location>
</feature>
<dbReference type="PANTHER" id="PTHR13900:SF0">
    <property type="entry name" value="TRANSCRIPTION INITIATION FACTOR TFIID SUBUNIT 1"/>
    <property type="match status" value="1"/>
</dbReference>
<dbReference type="OrthoDB" id="5752at2759"/>
<dbReference type="RefSeq" id="XP_022086244.1">
    <property type="nucleotide sequence ID" value="XM_022230552.1"/>
</dbReference>
<feature type="compositionally biased region" description="Acidic residues" evidence="9">
    <location>
        <begin position="1786"/>
        <end position="1844"/>
    </location>
</feature>
<feature type="region of interest" description="Disordered" evidence="9">
    <location>
        <begin position="1750"/>
        <end position="1897"/>
    </location>
</feature>
<feature type="compositionally biased region" description="Acidic residues" evidence="9">
    <location>
        <begin position="1763"/>
        <end position="1777"/>
    </location>
</feature>
<dbReference type="Gene3D" id="1.20.920.10">
    <property type="entry name" value="Bromodomain-like"/>
    <property type="match status" value="2"/>
</dbReference>
<dbReference type="InterPro" id="IPR022591">
    <property type="entry name" value="TAF1_HAT_dom"/>
</dbReference>
<dbReference type="SUPFAM" id="SSF47370">
    <property type="entry name" value="Bromodomain"/>
    <property type="match status" value="2"/>
</dbReference>
<dbReference type="FunFam" id="1.20.920.10:FF:000020">
    <property type="entry name" value="Transcription initiation factor TFIID subunit"/>
    <property type="match status" value="1"/>
</dbReference>
<evidence type="ECO:0000256" key="8">
    <source>
        <dbReference type="PROSITE-ProRule" id="PRU00035"/>
    </source>
</evidence>
<evidence type="ECO:0000313" key="15">
    <source>
        <dbReference type="RefSeq" id="XP_022086241.1"/>
    </source>
</evidence>
<dbReference type="GeneID" id="110976880"/>
<feature type="compositionally biased region" description="Polar residues" evidence="9">
    <location>
        <begin position="1691"/>
        <end position="1709"/>
    </location>
</feature>
<name>A0A8B7XZA8_ACAPL</name>
<dbReference type="GO" id="GO:0017025">
    <property type="term" value="F:TBP-class protein binding"/>
    <property type="evidence" value="ECO:0007669"/>
    <property type="project" value="InterPro"/>
</dbReference>
<evidence type="ECO:0000256" key="6">
    <source>
        <dbReference type="ARBA" id="ARBA00023242"/>
    </source>
</evidence>
<feature type="compositionally biased region" description="Basic and acidic residues" evidence="9">
    <location>
        <begin position="175"/>
        <end position="209"/>
    </location>
</feature>
<comment type="subcellular location">
    <subcellularLocation>
        <location evidence="1">Nucleus</location>
    </subcellularLocation>
</comment>
<dbReference type="RefSeq" id="XP_022086239.1">
    <property type="nucleotide sequence ID" value="XM_022230547.1"/>
</dbReference>
<evidence type="ECO:0000313" key="13">
    <source>
        <dbReference type="RefSeq" id="XP_022086239.1"/>
    </source>
</evidence>
<feature type="region of interest" description="Disordered" evidence="9">
    <location>
        <begin position="1405"/>
        <end position="1439"/>
    </location>
</feature>
<evidence type="ECO:0000256" key="1">
    <source>
        <dbReference type="ARBA" id="ARBA00004123"/>
    </source>
</evidence>
<dbReference type="OMA" id="PARIWYD"/>
<evidence type="ECO:0000256" key="3">
    <source>
        <dbReference type="ARBA" id="ARBA00023015"/>
    </source>
</evidence>
<proteinExistence type="inferred from homology"/>
<keyword evidence="11" id="KW-1185">Reference proteome</keyword>
<dbReference type="Pfam" id="PF12157">
    <property type="entry name" value="DUF3591"/>
    <property type="match status" value="1"/>
</dbReference>
<dbReference type="GO" id="GO:0005669">
    <property type="term" value="C:transcription factor TFIID complex"/>
    <property type="evidence" value="ECO:0007669"/>
    <property type="project" value="InterPro"/>
</dbReference>
<dbReference type="GO" id="GO:0016251">
    <property type="term" value="F:RNA polymerase II general transcription initiation factor activity"/>
    <property type="evidence" value="ECO:0007669"/>
    <property type="project" value="InterPro"/>
</dbReference>
<feature type="compositionally biased region" description="Polar residues" evidence="9">
    <location>
        <begin position="1140"/>
        <end position="1151"/>
    </location>
</feature>
<keyword evidence="5" id="KW-0804">Transcription</keyword>
<keyword evidence="6" id="KW-0539">Nucleus</keyword>
<comment type="similarity">
    <text evidence="2">Belongs to the TAF1 family.</text>
</comment>
<evidence type="ECO:0000256" key="7">
    <source>
        <dbReference type="ARBA" id="ARBA00040102"/>
    </source>
</evidence>
<dbReference type="PRINTS" id="PR00503">
    <property type="entry name" value="BROMODOMAIN"/>
</dbReference>
<dbReference type="InterPro" id="IPR036427">
    <property type="entry name" value="Bromodomain-like_sf"/>
</dbReference>
<sequence length="1897" mass="215995">MDSEEDGDMTSKADPLLSPSAKELTLTSFLFGNIDTKGNLEDDILDPESKRHLAELGALSGLGKIVQEIATEEDYDADDDGKSVEDSSMDDGSVEKASDAVDYSDINEAAEDVSYEKYREAMSTVMLSKQGSDDEDYDDSAETSKSESDSQLMPPPPPPVLRKTVPPSTPLSPPDSHDEGSHTLGEDGQATRRREGREGDQDTPQETKKMPSVTELFPEFREGKVLRFHRLFGCQNTLPQIWRGAKRKRRKRRPTASSDGPEQVSSPTKSNITGWQYNYAPTPPPEDCTPDDEITMLAPIEPQVSNDDEDATKSKDVKPKVAEWRYGPAQYWYDMLGVPESGEGFDYGLQTKKNNNKENVPSPKPVNDEAEPPQETVPLEEILADCPSVPPAPQDAFELVSQLPWEENIIWDGEEVKEKVLQGIDANTLAGWVPTLANRTVLAYCTAHGRRNMDFLDPSLSSAPMGLKLQGPSLARKVANKLAQQAQDSQEPEKLSWYSIFPVDNEELVYHRWEDDIIWDHENMDRIPPPSTMKLDPNDENIILGIPEDPDPNAEAEVVKEKKEPRRSKIVLEKTGVTKSNILQTQPQEDEDVKEPFNISNDAYYYPKNVGENKLRANMAGNLQHSTPAVELRQPFFPTHIGPIRLRHFHRPQLKRFSHGALASPGYHNVWPLLRRIKTKAKLREQERQASGGGEMFFMRTPEDLSGMDGELILTEFCEQFPPHMMQVGMASKICNYYKRKSPSDSKPPEYEHGETVYVRSSPFLGVLTPGESLQALENNLFRSPAYLHKMPNTDFLVIRTRQKYFIRTIDHIYTLGQECPLREVPGPNSKKANNHIRDFLQVFIYRLFWKSNDRPRRIKMEDIKRAFPTHSESSIRKRLKLCADFKRTGMDSNWWVIKPEFRLPSEEEIRAMVSPEQSCAYYSMLAAEQRLKDAGYGEKSFFAPDDDNEDDLQKIDDEVRTAPWNTTRAFIAAMKGKCLLAVTGPTDPTGCGEGFAYMKVPNKPSGAKDDTSSPQQVKKTVTGTDADLRRLNLKQAKQLLRKFGISEEDIKKLSRWEVIDVVRTYSTQQAKMGETATAKFARGNRFGIAEHQERYKEECQRIFDLQNKVLASDEVLSTDEDSSSGDDSDFEEMGKNIESMLTNKKTSIQLTHEREEAERRELQRMLMGDSASTSKGEGKETAGGKNGTNTPTPGAGPSSRDDDLNSTHSFGSSFSGRRLKIYRTFRGEDGQDFVRVETVRRPEVIDTYVRIRQSKDESYIRQFALHDEKHREEMKKERRRIQEQLRRIKRNQEKQEQEKLHPKPPKVFRKKKEKKIDPKVLKMKCGACGLIGHMRTNKECPNYAKLKENLPSVAVAMTEEQEEAEEKKLEDDELVKTEGTKVILAKSIVEHAEQVKRKSLVLRFPKENLPPKKKRRTESSQPLDYLKRPNQSNNRRRTDPVVTLGIMLEPILNEMRDIPYATPFHQPVNSRHLSDYYKIVHNAMDLQTMREKLRARKYQSREEFLSDVQLIVDNSALYNGDTSPMTMVAHNMLVLCKKRMEEKDEKFSRIEKAINPLLDDDDQVAFSFILDNIITAMRAVPDSWPFHQPVNPKQVKDYYKIITTPMDLETMRKNTQKHMYNNRDHFLEHVELMVKNCAAYNGEESTLTGIAQRVLEVCRAELASNEEHLAQLEKDIALARESALEAADTESLSAAPNTPSSQMANEDSMTGFDDEDDVQGNDLEEGEFVDIEGDGEKKSSFEPIQDAEDSILFNDLQITPDNSEEEDDDEEDEEGDNPFLNQLSESEESENDDGDEPEHPNDEEEEEDREGETEEADNFEDENGGEEEDDVEAEVDESFEAEYDMSRPNSEMADVEQSEEELDVEEGKMIQDDEEEEDSEDDFVEVEDEEEAMDEG</sequence>
<evidence type="ECO:0000313" key="11">
    <source>
        <dbReference type="Proteomes" id="UP000694845"/>
    </source>
</evidence>
<dbReference type="GO" id="GO:0004402">
    <property type="term" value="F:histone acetyltransferase activity"/>
    <property type="evidence" value="ECO:0007669"/>
    <property type="project" value="InterPro"/>
</dbReference>
<dbReference type="PROSITE" id="PS50014">
    <property type="entry name" value="BROMODOMAIN_2"/>
    <property type="match status" value="2"/>
</dbReference>
<dbReference type="GO" id="GO:0051123">
    <property type="term" value="P:RNA polymerase II preinitiation complex assembly"/>
    <property type="evidence" value="ECO:0007669"/>
    <property type="project" value="TreeGrafter"/>
</dbReference>
<dbReference type="InterPro" id="IPR041670">
    <property type="entry name" value="Znf-CCHC_6"/>
</dbReference>
<dbReference type="Gene3D" id="1.10.1100.10">
    <property type="entry name" value="TAFII-230 TBP-binding domain"/>
    <property type="match status" value="1"/>
</dbReference>
<organism evidence="11 13">
    <name type="scientific">Acanthaster planci</name>
    <name type="common">Crown-of-thorns starfish</name>
    <dbReference type="NCBI Taxonomy" id="133434"/>
    <lineage>
        <taxon>Eukaryota</taxon>
        <taxon>Metazoa</taxon>
        <taxon>Echinodermata</taxon>
        <taxon>Eleutherozoa</taxon>
        <taxon>Asterozoa</taxon>
        <taxon>Asteroidea</taxon>
        <taxon>Valvatacea</taxon>
        <taxon>Valvatida</taxon>
        <taxon>Acanthasteridae</taxon>
        <taxon>Acanthaster</taxon>
    </lineage>
</organism>
<evidence type="ECO:0000313" key="18">
    <source>
        <dbReference type="RefSeq" id="XP_022086244.1"/>
    </source>
</evidence>
<feature type="compositionally biased region" description="Acidic residues" evidence="9">
    <location>
        <begin position="1873"/>
        <end position="1897"/>
    </location>
</feature>
<evidence type="ECO:0000256" key="2">
    <source>
        <dbReference type="ARBA" id="ARBA00009064"/>
    </source>
</evidence>
<dbReference type="RefSeq" id="XP_022086238.1">
    <property type="nucleotide sequence ID" value="XM_022230546.1"/>
</dbReference>
<keyword evidence="3" id="KW-0805">Transcription regulation</keyword>
<gene>
    <name evidence="12 13 14 15 16 17 18" type="primary">LOC110976880</name>
</gene>
<dbReference type="RefSeq" id="XP_022086240.1">
    <property type="nucleotide sequence ID" value="XM_022230548.1"/>
</dbReference>
<dbReference type="Pfam" id="PF15288">
    <property type="entry name" value="zf-CCHC_6"/>
    <property type="match status" value="1"/>
</dbReference>
<feature type="compositionally biased region" description="Basic and acidic residues" evidence="9">
    <location>
        <begin position="1152"/>
        <end position="1164"/>
    </location>
</feature>
<feature type="region of interest" description="Disordered" evidence="9">
    <location>
        <begin position="242"/>
        <end position="286"/>
    </location>
</feature>
<dbReference type="KEGG" id="aplc:110976880"/>
<accession>A0A8B7XZA8</accession>
<feature type="region of interest" description="Disordered" evidence="9">
    <location>
        <begin position="71"/>
        <end position="216"/>
    </location>
</feature>